<accession>A0ABS4S396</accession>
<evidence type="ECO:0000313" key="1">
    <source>
        <dbReference type="EMBL" id="MBP2249120.1"/>
    </source>
</evidence>
<dbReference type="EMBL" id="JAGIKV010000033">
    <property type="protein sequence ID" value="MBP2249120.1"/>
    <property type="molecule type" value="Genomic_DNA"/>
</dbReference>
<sequence>MLKLVIYSLYSSGSEVRLFIAGAVPLNHENVKLLRGSYFLSKKG</sequence>
<gene>
    <name evidence="1" type="ORF">J2Z28_005814</name>
</gene>
<protein>
    <submittedName>
        <fullName evidence="1">TRAP-type C4-dicarboxylate transport system permease large subunit</fullName>
    </submittedName>
</protein>
<keyword evidence="2" id="KW-1185">Reference proteome</keyword>
<evidence type="ECO:0000313" key="2">
    <source>
        <dbReference type="Proteomes" id="UP000810207"/>
    </source>
</evidence>
<organism evidence="1 2">
    <name type="scientific">Paenibacillus xylanexedens</name>
    <dbReference type="NCBI Taxonomy" id="528191"/>
    <lineage>
        <taxon>Bacteria</taxon>
        <taxon>Bacillati</taxon>
        <taxon>Bacillota</taxon>
        <taxon>Bacilli</taxon>
        <taxon>Bacillales</taxon>
        <taxon>Paenibacillaceae</taxon>
        <taxon>Paenibacillus</taxon>
    </lineage>
</organism>
<name>A0ABS4S396_PAEXY</name>
<proteinExistence type="predicted"/>
<dbReference type="Proteomes" id="UP000810207">
    <property type="component" value="Unassembled WGS sequence"/>
</dbReference>
<comment type="caution">
    <text evidence="1">The sequence shown here is derived from an EMBL/GenBank/DDBJ whole genome shotgun (WGS) entry which is preliminary data.</text>
</comment>
<reference evidence="1 2" key="1">
    <citation type="submission" date="2021-03" db="EMBL/GenBank/DDBJ databases">
        <title>Genomic Encyclopedia of Type Strains, Phase IV (KMG-IV): sequencing the most valuable type-strain genomes for metagenomic binning, comparative biology and taxonomic classification.</title>
        <authorList>
            <person name="Goeker M."/>
        </authorList>
    </citation>
    <scope>NUCLEOTIDE SEQUENCE [LARGE SCALE GENOMIC DNA]</scope>
    <source>
        <strain evidence="1 2">DSM 21292</strain>
    </source>
</reference>